<evidence type="ECO:0008006" key="2">
    <source>
        <dbReference type="Google" id="ProtNLM"/>
    </source>
</evidence>
<evidence type="ECO:0000313" key="1">
    <source>
        <dbReference type="EMBL" id="VAW55123.1"/>
    </source>
</evidence>
<organism evidence="1">
    <name type="scientific">hydrothermal vent metagenome</name>
    <dbReference type="NCBI Taxonomy" id="652676"/>
    <lineage>
        <taxon>unclassified sequences</taxon>
        <taxon>metagenomes</taxon>
        <taxon>ecological metagenomes</taxon>
    </lineage>
</organism>
<reference evidence="1" key="1">
    <citation type="submission" date="2018-06" db="EMBL/GenBank/DDBJ databases">
        <authorList>
            <person name="Zhirakovskaya E."/>
        </authorList>
    </citation>
    <scope>NUCLEOTIDE SEQUENCE</scope>
</reference>
<dbReference type="AlphaFoldDB" id="A0A3B0WRM7"/>
<dbReference type="EMBL" id="UOFF01000078">
    <property type="protein sequence ID" value="VAW55123.1"/>
    <property type="molecule type" value="Genomic_DNA"/>
</dbReference>
<protein>
    <recommendedName>
        <fullName evidence="2">SAP domain-containing protein</fullName>
    </recommendedName>
</protein>
<proteinExistence type="predicted"/>
<accession>A0A3B0WRM7</accession>
<sequence>MKIQEIRELAKSFNIKTARKSKQNLIHAIQIGEGNFNCFASAAQNECDQALCVWRTDCFTAAKK</sequence>
<name>A0A3B0WRM7_9ZZZZ</name>
<gene>
    <name evidence="1" type="ORF">MNBD_GAMMA07-2592</name>
</gene>